<evidence type="ECO:0000313" key="10">
    <source>
        <dbReference type="EMBL" id="EER08670.1"/>
    </source>
</evidence>
<dbReference type="GO" id="GO:0009190">
    <property type="term" value="P:cyclic nucleotide biosynthetic process"/>
    <property type="evidence" value="ECO:0007669"/>
    <property type="project" value="InterPro"/>
</dbReference>
<feature type="region of interest" description="Disordered" evidence="7">
    <location>
        <begin position="83"/>
        <end position="113"/>
    </location>
</feature>
<dbReference type="RefSeq" id="XP_002776854.1">
    <property type="nucleotide sequence ID" value="XM_002776808.1"/>
</dbReference>
<dbReference type="GeneID" id="9042508"/>
<dbReference type="Proteomes" id="UP000007800">
    <property type="component" value="Unassembled WGS sequence"/>
</dbReference>
<gene>
    <name evidence="10" type="ORF">Pmar_PMAR017728</name>
</gene>
<dbReference type="GO" id="GO:0035556">
    <property type="term" value="P:intracellular signal transduction"/>
    <property type="evidence" value="ECO:0007669"/>
    <property type="project" value="InterPro"/>
</dbReference>
<keyword evidence="5 8" id="KW-0472">Membrane</keyword>
<evidence type="ECO:0000256" key="3">
    <source>
        <dbReference type="ARBA" id="ARBA00022741"/>
    </source>
</evidence>
<comment type="subcellular location">
    <subcellularLocation>
        <location evidence="1">Membrane</location>
    </subcellularLocation>
</comment>
<dbReference type="AlphaFoldDB" id="C5L3U1"/>
<name>C5L3U1_PERM5</name>
<dbReference type="GO" id="GO:0016829">
    <property type="term" value="F:lyase activity"/>
    <property type="evidence" value="ECO:0007669"/>
    <property type="project" value="UniProtKB-KW"/>
</dbReference>
<evidence type="ECO:0000256" key="5">
    <source>
        <dbReference type="ARBA" id="ARBA00023136"/>
    </source>
</evidence>
<dbReference type="InParanoid" id="C5L3U1"/>
<evidence type="ECO:0000256" key="8">
    <source>
        <dbReference type="SAM" id="Phobius"/>
    </source>
</evidence>
<evidence type="ECO:0000313" key="11">
    <source>
        <dbReference type="Proteomes" id="UP000007800"/>
    </source>
</evidence>
<evidence type="ECO:0000256" key="2">
    <source>
        <dbReference type="ARBA" id="ARBA00022692"/>
    </source>
</evidence>
<feature type="region of interest" description="Disordered" evidence="7">
    <location>
        <begin position="733"/>
        <end position="787"/>
    </location>
</feature>
<dbReference type="OrthoDB" id="6127067at2759"/>
<keyword evidence="6" id="KW-0456">Lyase</keyword>
<feature type="transmembrane region" description="Helical" evidence="8">
    <location>
        <begin position="393"/>
        <end position="414"/>
    </location>
</feature>
<dbReference type="InterPro" id="IPR029787">
    <property type="entry name" value="Nucleotide_cyclase"/>
</dbReference>
<proteinExistence type="predicted"/>
<dbReference type="SMART" id="SM00044">
    <property type="entry name" value="CYCc"/>
    <property type="match status" value="1"/>
</dbReference>
<dbReference type="InterPro" id="IPR001054">
    <property type="entry name" value="A/G_cyclase"/>
</dbReference>
<feature type="domain" description="Guanylate cyclase" evidence="9">
    <location>
        <begin position="527"/>
        <end position="662"/>
    </location>
</feature>
<keyword evidence="11" id="KW-1185">Reference proteome</keyword>
<feature type="transmembrane region" description="Helical" evidence="8">
    <location>
        <begin position="370"/>
        <end position="387"/>
    </location>
</feature>
<keyword evidence="3" id="KW-0547">Nucleotide-binding</keyword>
<dbReference type="PANTHER" id="PTHR11920:SF335">
    <property type="entry name" value="GUANYLATE CYCLASE"/>
    <property type="match status" value="1"/>
</dbReference>
<dbReference type="EMBL" id="GG678922">
    <property type="protein sequence ID" value="EER08670.1"/>
    <property type="molecule type" value="Genomic_DNA"/>
</dbReference>
<keyword evidence="2 8" id="KW-0812">Transmembrane</keyword>
<dbReference type="PANTHER" id="PTHR11920">
    <property type="entry name" value="GUANYLYL CYCLASE"/>
    <property type="match status" value="1"/>
</dbReference>
<feature type="transmembrane region" description="Helical" evidence="8">
    <location>
        <begin position="336"/>
        <end position="358"/>
    </location>
</feature>
<evidence type="ECO:0000256" key="6">
    <source>
        <dbReference type="ARBA" id="ARBA00023239"/>
    </source>
</evidence>
<organism evidence="11">
    <name type="scientific">Perkinsus marinus (strain ATCC 50983 / TXsc)</name>
    <dbReference type="NCBI Taxonomy" id="423536"/>
    <lineage>
        <taxon>Eukaryota</taxon>
        <taxon>Sar</taxon>
        <taxon>Alveolata</taxon>
        <taxon>Perkinsozoa</taxon>
        <taxon>Perkinsea</taxon>
        <taxon>Perkinsida</taxon>
        <taxon>Perkinsidae</taxon>
        <taxon>Perkinsus</taxon>
    </lineage>
</organism>
<reference evidence="10 11" key="1">
    <citation type="submission" date="2008-07" db="EMBL/GenBank/DDBJ databases">
        <authorList>
            <person name="El-Sayed N."/>
            <person name="Caler E."/>
            <person name="Inman J."/>
            <person name="Amedeo P."/>
            <person name="Hass B."/>
            <person name="Wortman J."/>
        </authorList>
    </citation>
    <scope>NUCLEOTIDE SEQUENCE [LARGE SCALE GENOMIC DNA]</scope>
    <source>
        <strain evidence="11">ATCC 50983 / TXsc</strain>
    </source>
</reference>
<dbReference type="CDD" id="cd07302">
    <property type="entry name" value="CHD"/>
    <property type="match status" value="1"/>
</dbReference>
<protein>
    <recommendedName>
        <fullName evidence="9">Guanylate cyclase domain-containing protein</fullName>
    </recommendedName>
</protein>
<evidence type="ECO:0000256" key="4">
    <source>
        <dbReference type="ARBA" id="ARBA00022989"/>
    </source>
</evidence>
<evidence type="ECO:0000256" key="7">
    <source>
        <dbReference type="SAM" id="MobiDB-lite"/>
    </source>
</evidence>
<evidence type="ECO:0000256" key="1">
    <source>
        <dbReference type="ARBA" id="ARBA00004370"/>
    </source>
</evidence>
<keyword evidence="4 8" id="KW-1133">Transmembrane helix</keyword>
<sequence length="787" mass="88416">MGSSPALGTRSGEEVLRQVLQQRRRAMSSDLQDICLKVFSVNDTVDDLLDLCYDGDLEKIHYLLVDRMYRVMEEVRVHDGRILSRPHSSNMDDDDDGEVGSFSEAADSGRSPAPPQLVKPICIDEHIFENTLTEFLAVLWYTCLPLAEEANDVDADEEEVNTTTALLDDALAARKGTGISESVIQQMGGKDAPARRTLSRVPSIGNIKQKCRRIIQEARHARQRRGGMKAHGFYAKVKRLLPWRVRFLLGGEIVGSADRWSQVPYTNLELKSLWSTFGQPTHWFTLEYTDDAALEKGFQVDFAIRARKYPYWYCFLAMEVVFFSTSLWFLENYFMLQLGFGAICGTAVIVWMYTAPLVLDYYTWKIHEPLTFAVIVAAIAGIFNLRFVHVIVLAIYFFICILSLRWIAVESPAINTVLFDSPAPDLLLFVGSVALIATVQYMYESLCRKDYVLSLTLATESDRSERLLSNVLPGSIIRQLKENQDDLLRQEEQLAQRDYDRGSAITSSQRLNYQMTVGFAEAYSSVSILFSDVVGFTTIGSHITPEELVQLLNELFTLFDDMAEDCGLEKIKTIGDAYMAAAGLPNPNPMHAQAAARMGLRMIEVLEDPGIVDDCGLVDHLGKPLRIRVGMHSGHCVAGVIGRKKFIYDVWGDCVNTASRMESHGEEMRVHCTAETARELRGSFDLTCRGLMEIKGKGMMVTYFVDREREHSRLRDYSSNTYYCSTVAPTITHSAESDDDDEDSERGLLAVPKVGRSSSSENAAIDQRPGRGRQQKNEKRRVTIAGI</sequence>
<feature type="transmembrane region" description="Helical" evidence="8">
    <location>
        <begin position="311"/>
        <end position="330"/>
    </location>
</feature>
<accession>C5L3U1</accession>
<evidence type="ECO:0000259" key="9">
    <source>
        <dbReference type="PROSITE" id="PS50125"/>
    </source>
</evidence>
<dbReference type="InterPro" id="IPR050401">
    <property type="entry name" value="Cyclic_nucleotide_synthase"/>
</dbReference>
<dbReference type="Gene3D" id="3.30.70.1230">
    <property type="entry name" value="Nucleotide cyclase"/>
    <property type="match status" value="1"/>
</dbReference>
<dbReference type="SUPFAM" id="SSF55073">
    <property type="entry name" value="Nucleotide cyclase"/>
    <property type="match status" value="1"/>
</dbReference>
<dbReference type="Pfam" id="PF00211">
    <property type="entry name" value="Guanylate_cyc"/>
    <property type="match status" value="1"/>
</dbReference>
<dbReference type="PROSITE" id="PS50125">
    <property type="entry name" value="GUANYLATE_CYCLASE_2"/>
    <property type="match status" value="1"/>
</dbReference>
<dbReference type="GO" id="GO:0000166">
    <property type="term" value="F:nucleotide binding"/>
    <property type="evidence" value="ECO:0007669"/>
    <property type="project" value="UniProtKB-KW"/>
</dbReference>
<dbReference type="GO" id="GO:0016020">
    <property type="term" value="C:membrane"/>
    <property type="evidence" value="ECO:0007669"/>
    <property type="project" value="UniProtKB-SubCell"/>
</dbReference>